<proteinExistence type="predicted"/>
<keyword evidence="2" id="KW-1185">Reference proteome</keyword>
<gene>
    <name evidence="1" type="ORF">M0R45_021055</name>
</gene>
<protein>
    <submittedName>
        <fullName evidence="1">Uncharacterized protein</fullName>
    </submittedName>
</protein>
<sequence length="142" mass="14803">MVSGTVSPAVAISQFGYVDNIVPPSTAMVTNTGFPNTHVMPGSTSYHSAYNTAALVNNGSSVPSSSSVMNPVPSSTYMVPNVSNNGVINAATQSGVGGYMSTPPQYNNFTAQSTARAYFQPSCFNAQNDGGMQVHYGCFQQL</sequence>
<evidence type="ECO:0000313" key="1">
    <source>
        <dbReference type="EMBL" id="KAK9933882.1"/>
    </source>
</evidence>
<organism evidence="1 2">
    <name type="scientific">Rubus argutus</name>
    <name type="common">Southern blackberry</name>
    <dbReference type="NCBI Taxonomy" id="59490"/>
    <lineage>
        <taxon>Eukaryota</taxon>
        <taxon>Viridiplantae</taxon>
        <taxon>Streptophyta</taxon>
        <taxon>Embryophyta</taxon>
        <taxon>Tracheophyta</taxon>
        <taxon>Spermatophyta</taxon>
        <taxon>Magnoliopsida</taxon>
        <taxon>eudicotyledons</taxon>
        <taxon>Gunneridae</taxon>
        <taxon>Pentapetalae</taxon>
        <taxon>rosids</taxon>
        <taxon>fabids</taxon>
        <taxon>Rosales</taxon>
        <taxon>Rosaceae</taxon>
        <taxon>Rosoideae</taxon>
        <taxon>Rosoideae incertae sedis</taxon>
        <taxon>Rubus</taxon>
    </lineage>
</organism>
<name>A0AAW1XB61_RUBAR</name>
<dbReference type="Proteomes" id="UP001457282">
    <property type="component" value="Unassembled WGS sequence"/>
</dbReference>
<comment type="caution">
    <text evidence="1">The sequence shown here is derived from an EMBL/GenBank/DDBJ whole genome shotgun (WGS) entry which is preliminary data.</text>
</comment>
<reference evidence="1 2" key="1">
    <citation type="journal article" date="2023" name="G3 (Bethesda)">
        <title>A chromosome-length genome assembly and annotation of blackberry (Rubus argutus, cv. 'Hillquist').</title>
        <authorList>
            <person name="Bruna T."/>
            <person name="Aryal R."/>
            <person name="Dudchenko O."/>
            <person name="Sargent D.J."/>
            <person name="Mead D."/>
            <person name="Buti M."/>
            <person name="Cavallini A."/>
            <person name="Hytonen T."/>
            <person name="Andres J."/>
            <person name="Pham M."/>
            <person name="Weisz D."/>
            <person name="Mascagni F."/>
            <person name="Usai G."/>
            <person name="Natali L."/>
            <person name="Bassil N."/>
            <person name="Fernandez G.E."/>
            <person name="Lomsadze A."/>
            <person name="Armour M."/>
            <person name="Olukolu B."/>
            <person name="Poorten T."/>
            <person name="Britton C."/>
            <person name="Davik J."/>
            <person name="Ashrafi H."/>
            <person name="Aiden E.L."/>
            <person name="Borodovsky M."/>
            <person name="Worthington M."/>
        </authorList>
    </citation>
    <scope>NUCLEOTIDE SEQUENCE [LARGE SCALE GENOMIC DNA]</scope>
    <source>
        <strain evidence="1">PI 553951</strain>
    </source>
</reference>
<accession>A0AAW1XB61</accession>
<dbReference type="EMBL" id="JBEDUW010000004">
    <property type="protein sequence ID" value="KAK9933882.1"/>
    <property type="molecule type" value="Genomic_DNA"/>
</dbReference>
<evidence type="ECO:0000313" key="2">
    <source>
        <dbReference type="Proteomes" id="UP001457282"/>
    </source>
</evidence>
<dbReference type="AlphaFoldDB" id="A0AAW1XB61"/>